<proteinExistence type="predicted"/>
<name>A0A828SNE9_ACIBA</name>
<evidence type="ECO:0000313" key="1">
    <source>
        <dbReference type="EMBL" id="EGJ66934.1"/>
    </source>
</evidence>
<accession>A0A828SNE9</accession>
<dbReference type="Proteomes" id="UP000003204">
    <property type="component" value="Unassembled WGS sequence"/>
</dbReference>
<protein>
    <submittedName>
        <fullName evidence="1">Uncharacterized protein</fullName>
    </submittedName>
</protein>
<gene>
    <name evidence="1" type="ORF">HMPREF0022_03456</name>
</gene>
<organism evidence="1 2">
    <name type="scientific">Acinetobacter baumannii 6014059</name>
    <dbReference type="NCBI Taxonomy" id="525242"/>
    <lineage>
        <taxon>Bacteria</taxon>
        <taxon>Pseudomonadati</taxon>
        <taxon>Pseudomonadota</taxon>
        <taxon>Gammaproteobacteria</taxon>
        <taxon>Moraxellales</taxon>
        <taxon>Moraxellaceae</taxon>
        <taxon>Acinetobacter</taxon>
        <taxon>Acinetobacter calcoaceticus/baumannii complex</taxon>
    </lineage>
</organism>
<dbReference type="AlphaFoldDB" id="A0A828SNE9"/>
<sequence length="45" mass="5375">MRIIGFNCMYLEIISNTDKNWLAEKLSKNIHLKDTCKWCDIVFLI</sequence>
<comment type="caution">
    <text evidence="1">The sequence shown here is derived from an EMBL/GenBank/DDBJ whole genome shotgun (WGS) entry which is preliminary data.</text>
</comment>
<evidence type="ECO:0000313" key="2">
    <source>
        <dbReference type="Proteomes" id="UP000003204"/>
    </source>
</evidence>
<dbReference type="EMBL" id="ACYS02000188">
    <property type="protein sequence ID" value="EGJ66934.1"/>
    <property type="molecule type" value="Genomic_DNA"/>
</dbReference>
<reference evidence="1 2" key="1">
    <citation type="submission" date="2011-04" db="EMBL/GenBank/DDBJ databases">
        <authorList>
            <person name="Weinstock G."/>
            <person name="Sodergren E."/>
            <person name="Clifton S."/>
            <person name="Fulton L."/>
            <person name="Fulton B."/>
            <person name="Courtney L."/>
            <person name="Fronick C."/>
            <person name="Harrison M."/>
            <person name="Strong C."/>
            <person name="Farmer C."/>
            <person name="Delahaunty K."/>
            <person name="Markovic C."/>
            <person name="Hall O."/>
            <person name="Minx P."/>
            <person name="Tomlinson C."/>
            <person name="Mitreva M."/>
            <person name="Hou S."/>
            <person name="Chen J."/>
            <person name="Wollam A."/>
            <person name="Pepin K.H."/>
            <person name="Johnson M."/>
            <person name="Bhonagiri V."/>
            <person name="Zhang X."/>
            <person name="Suruliraj S."/>
            <person name="Warren W."/>
            <person name="Chinwalla A."/>
            <person name="Mardis E.R."/>
            <person name="Wilson R.K."/>
        </authorList>
    </citation>
    <scope>NUCLEOTIDE SEQUENCE [LARGE SCALE GENOMIC DNA]</scope>
    <source>
        <strain evidence="1 2">6014059</strain>
    </source>
</reference>